<dbReference type="Pfam" id="PF13637">
    <property type="entry name" value="Ank_4"/>
    <property type="match status" value="1"/>
</dbReference>
<accession>A0ABP0I3A3</accession>
<keyword evidence="4 7" id="KW-0472">Membrane</keyword>
<feature type="transmembrane region" description="Helical" evidence="7">
    <location>
        <begin position="1119"/>
        <end position="1140"/>
    </location>
</feature>
<dbReference type="Gene3D" id="1.20.1530.20">
    <property type="match status" value="1"/>
</dbReference>
<feature type="transmembrane region" description="Helical" evidence="7">
    <location>
        <begin position="1224"/>
        <end position="1245"/>
    </location>
</feature>
<feature type="transmembrane region" description="Helical" evidence="7">
    <location>
        <begin position="351"/>
        <end position="371"/>
    </location>
</feature>
<evidence type="ECO:0000256" key="7">
    <source>
        <dbReference type="SAM" id="Phobius"/>
    </source>
</evidence>
<dbReference type="PANTHER" id="PTHR46157:SF4">
    <property type="entry name" value="K(+) EFFLUX ANTIPORTER 3, CHLOROPLASTIC"/>
    <property type="match status" value="1"/>
</dbReference>
<feature type="transmembrane region" description="Helical" evidence="7">
    <location>
        <begin position="1146"/>
        <end position="1169"/>
    </location>
</feature>
<dbReference type="PANTHER" id="PTHR46157">
    <property type="entry name" value="K(+) EFFLUX ANTIPORTER 3, CHLOROPLASTIC"/>
    <property type="match status" value="1"/>
</dbReference>
<feature type="transmembrane region" description="Helical" evidence="7">
    <location>
        <begin position="1181"/>
        <end position="1204"/>
    </location>
</feature>
<feature type="transmembrane region" description="Helical" evidence="7">
    <location>
        <begin position="223"/>
        <end position="242"/>
    </location>
</feature>
<feature type="domain" description="Cation/H+ exchanger transmembrane" evidence="8">
    <location>
        <begin position="1049"/>
        <end position="1410"/>
    </location>
</feature>
<dbReference type="InterPro" id="IPR036770">
    <property type="entry name" value="Ankyrin_rpt-contain_sf"/>
</dbReference>
<reference evidence="9 10" key="1">
    <citation type="submission" date="2024-02" db="EMBL/GenBank/DDBJ databases">
        <authorList>
            <person name="Chen Y."/>
            <person name="Shah S."/>
            <person name="Dougan E. K."/>
            <person name="Thang M."/>
            <person name="Chan C."/>
        </authorList>
    </citation>
    <scope>NUCLEOTIDE SEQUENCE [LARGE SCALE GENOMIC DNA]</scope>
</reference>
<dbReference type="EMBL" id="CAXAMM010002670">
    <property type="protein sequence ID" value="CAK8997049.1"/>
    <property type="molecule type" value="Genomic_DNA"/>
</dbReference>
<sequence length="1461" mass="157283">MSCEYGLVSQLEDGSGISVGEISTKLEIVCFAVFMIVDLCLDNFTGIRYCIKGFWAFGPLTLMIPMFSGILCFTYKRWTWTLADPAHQIDGKYSGYRKAGLDAKGEKKPGLKTLLLQVVQLDPLMTAWRAYHDPDLCEREWMVERAFSGVVEGFPSAVLQLYALLCIEQSGDLDVWDMVNVASVLTSIVSSSNAMGLISFKLLPDKKVEPLSEDFGQVQLRILQTLDMFARVVSLVAFGVALRPFGAKMTQNRQWYLSALLIGELVLMYFFVRDAQLTKFRNNRSDSVLLSCVLSFLSVPLLVFPEGASFTWPSMLSLQGRTLCWRTVEVLITCCIVWYRVHIYPAEPHRILIYLTLGSAIAFAAVFLTVLRDIMCRSWFGRPLLPARGAEHFQEAHWAAALNNPLLLRKVPEQLRSAGNNGLRPAHLAAFFGHLDALQVLSELAPHTLRSTDDKGQTPVHAAAYGGQAAVLQALGQTAGDTFHIADAEGNVPAHFAALNGDPATLHVVLHFARGTLLLGRPSDGLMPVHLAAYEGNMDALNFFFHKVSSESFQAQASSGLTPAHLAAMCGHEKALEMLGELDKRSLSLPEQGGELPSHFVPRGGGASGALQILSKHAHSTLSAQSANGRTPAHLAATNGHSNLLHTLHELVPDTLSCIDTEARGWVPAHQAAEFGHEGALQTLHNLVPQTLSTPNTKGQMPAHEAAANGYEQAVSLLQQLVPETLSVEDKDGITPAYVAACGGHCGVLKVLHRHAATTFAKQTHDGKVPVHGAAMQGRDDAVKLLHRFVPDTLSWKDQDGAVPAHLAAAHGHEKTLETLHQLVPETLSSVDEKGQVPAHKAASNGHRDALNVLRRLVPKTLSLKDLENQSAEELLACHQLKEAEAFLGQERAVHLLRPQMDAVDFDRPTCLGLRCLGGRPLAVGGASLGLGGLLAATELRRELPEPCQVDQFSTSMAPESFSGRVGASAYLLRVQVRSNKTLASQLLRGAFASGTAQGKVAHVGKALGVGVTCQKAAVAGTLVAHAGSVSWFQAIFPMSDVLLLLFATTLAVPLMARLRTSPIVGFLLIGLVLGPTGFNLISHVDVSHRIAEFGIIFFLFETGLELSVRKVIAMRNDVFGLGMAQFFLTGGIIAASARWLCPRLHLGGCILMGGGLSLSSSAFALQLLRDKRQLGTRFGRASLGVLLFQDMAVVPLLVLAPLLSSHISSNFTVVLSEAFGKALLALGIIAFTGHFILQPLLAYVKRSNSSEAFLAVTLGTVLLSSSLTQALGLSETLGAFVGGVLVAETDYKHQIEADIAPFRGMLLGLFFVTVGFSFDVQLIANHWLTVIPLLLVLLLVKTLVVVALSRPSKLSLAASIQASALLAPGGEFALVLFRLAEQVGVLDPRTVNVLVTTTVLSMSLTPLLATFSDVGARRLRERRGLKTVEGRLGRGLTVGDGDGVGMSEAHDKPTQVKRNF</sequence>
<comment type="caution">
    <text evidence="9">The sequence shown here is derived from an EMBL/GenBank/DDBJ whole genome shotgun (WGS) entry which is preliminary data.</text>
</comment>
<feature type="transmembrane region" description="Helical" evidence="7">
    <location>
        <begin position="284"/>
        <end position="303"/>
    </location>
</feature>
<feature type="transmembrane region" description="Helical" evidence="7">
    <location>
        <begin position="53"/>
        <end position="76"/>
    </location>
</feature>
<feature type="region of interest" description="Disordered" evidence="6">
    <location>
        <begin position="1440"/>
        <end position="1461"/>
    </location>
</feature>
<dbReference type="SUPFAM" id="SSF48403">
    <property type="entry name" value="Ankyrin repeat"/>
    <property type="match status" value="2"/>
</dbReference>
<name>A0ABP0I3A3_9DINO</name>
<feature type="transmembrane region" description="Helical" evidence="7">
    <location>
        <begin position="323"/>
        <end position="339"/>
    </location>
</feature>
<organism evidence="9 10">
    <name type="scientific">Durusdinium trenchii</name>
    <dbReference type="NCBI Taxonomy" id="1381693"/>
    <lineage>
        <taxon>Eukaryota</taxon>
        <taxon>Sar</taxon>
        <taxon>Alveolata</taxon>
        <taxon>Dinophyceae</taxon>
        <taxon>Suessiales</taxon>
        <taxon>Symbiodiniaceae</taxon>
        <taxon>Durusdinium</taxon>
    </lineage>
</organism>
<dbReference type="PROSITE" id="PS50297">
    <property type="entry name" value="ANK_REP_REGION"/>
    <property type="match status" value="1"/>
</dbReference>
<dbReference type="Pfam" id="PF00999">
    <property type="entry name" value="Na_H_Exchanger"/>
    <property type="match status" value="1"/>
</dbReference>
<evidence type="ECO:0000256" key="5">
    <source>
        <dbReference type="PROSITE-ProRule" id="PRU00023"/>
    </source>
</evidence>
<dbReference type="SMART" id="SM00248">
    <property type="entry name" value="ANK"/>
    <property type="match status" value="12"/>
</dbReference>
<evidence type="ECO:0000256" key="1">
    <source>
        <dbReference type="ARBA" id="ARBA00004141"/>
    </source>
</evidence>
<evidence type="ECO:0000313" key="9">
    <source>
        <dbReference type="EMBL" id="CAK8997049.1"/>
    </source>
</evidence>
<dbReference type="Gene3D" id="1.25.40.20">
    <property type="entry name" value="Ankyrin repeat-containing domain"/>
    <property type="match status" value="3"/>
</dbReference>
<feature type="transmembrane region" description="Helical" evidence="7">
    <location>
        <begin position="1331"/>
        <end position="1349"/>
    </location>
</feature>
<dbReference type="InterPro" id="IPR038770">
    <property type="entry name" value="Na+/solute_symporter_sf"/>
</dbReference>
<evidence type="ECO:0000256" key="6">
    <source>
        <dbReference type="SAM" id="MobiDB-lite"/>
    </source>
</evidence>
<evidence type="ECO:0000259" key="8">
    <source>
        <dbReference type="Pfam" id="PF00999"/>
    </source>
</evidence>
<feature type="transmembrane region" description="Helical" evidence="7">
    <location>
        <begin position="1064"/>
        <end position="1085"/>
    </location>
</feature>
<feature type="transmembrane region" description="Helical" evidence="7">
    <location>
        <begin position="254"/>
        <end position="272"/>
    </location>
</feature>
<dbReference type="Proteomes" id="UP001642464">
    <property type="component" value="Unassembled WGS sequence"/>
</dbReference>
<dbReference type="InterPro" id="IPR006153">
    <property type="entry name" value="Cation/H_exchanger_TM"/>
</dbReference>
<dbReference type="InterPro" id="IPR002110">
    <property type="entry name" value="Ankyrin_rpt"/>
</dbReference>
<feature type="transmembrane region" description="Helical" evidence="7">
    <location>
        <begin position="1361"/>
        <end position="1381"/>
    </location>
</feature>
<dbReference type="PROSITE" id="PS50088">
    <property type="entry name" value="ANK_REPEAT"/>
    <property type="match status" value="1"/>
</dbReference>
<evidence type="ECO:0000313" key="10">
    <source>
        <dbReference type="Proteomes" id="UP001642464"/>
    </source>
</evidence>
<keyword evidence="2 7" id="KW-0812">Transmembrane</keyword>
<evidence type="ECO:0000256" key="4">
    <source>
        <dbReference type="ARBA" id="ARBA00023136"/>
    </source>
</evidence>
<keyword evidence="5" id="KW-0040">ANK repeat</keyword>
<proteinExistence type="predicted"/>
<protein>
    <submittedName>
        <fullName evidence="9">Chloroplastic (AtKEA3)</fullName>
    </submittedName>
</protein>
<feature type="transmembrane region" description="Helical" evidence="7">
    <location>
        <begin position="1393"/>
        <end position="1417"/>
    </location>
</feature>
<feature type="repeat" description="ANK" evidence="5">
    <location>
        <begin position="628"/>
        <end position="648"/>
    </location>
</feature>
<gene>
    <name evidence="9" type="ORF">SCF082_LOCUS5060</name>
</gene>
<evidence type="ECO:0000256" key="3">
    <source>
        <dbReference type="ARBA" id="ARBA00022989"/>
    </source>
</evidence>
<evidence type="ECO:0000256" key="2">
    <source>
        <dbReference type="ARBA" id="ARBA00022692"/>
    </source>
</evidence>
<keyword evidence="3 7" id="KW-1133">Transmembrane helix</keyword>
<comment type="subcellular location">
    <subcellularLocation>
        <location evidence="1">Membrane</location>
        <topology evidence="1">Multi-pass membrane protein</topology>
    </subcellularLocation>
</comment>
<dbReference type="Pfam" id="PF12796">
    <property type="entry name" value="Ank_2"/>
    <property type="match status" value="3"/>
</dbReference>
<feature type="transmembrane region" description="Helical" evidence="7">
    <location>
        <begin position="1305"/>
        <end position="1325"/>
    </location>
</feature>
<keyword evidence="10" id="KW-1185">Reference proteome</keyword>